<keyword evidence="9" id="KW-1185">Reference proteome</keyword>
<comment type="subcellular location">
    <subcellularLocation>
        <location evidence="1">Nucleus</location>
        <location evidence="1">Nuclear pore complex</location>
    </subcellularLocation>
</comment>
<protein>
    <submittedName>
        <fullName evidence="8">Nuclear pore complex protein</fullName>
    </submittedName>
</protein>
<comment type="caution">
    <text evidence="8">The sequence shown here is derived from an EMBL/GenBank/DDBJ whole genome shotgun (WGS) entry which is preliminary data.</text>
</comment>
<accession>A0A9W9YCV4</accession>
<dbReference type="OrthoDB" id="341482at2759"/>
<organism evidence="8 9">
    <name type="scientific">Desmophyllum pertusum</name>
    <dbReference type="NCBI Taxonomy" id="174260"/>
    <lineage>
        <taxon>Eukaryota</taxon>
        <taxon>Metazoa</taxon>
        <taxon>Cnidaria</taxon>
        <taxon>Anthozoa</taxon>
        <taxon>Hexacorallia</taxon>
        <taxon>Scleractinia</taxon>
        <taxon>Caryophylliina</taxon>
        <taxon>Caryophylliidae</taxon>
        <taxon>Desmophyllum</taxon>
    </lineage>
</organism>
<keyword evidence="7" id="KW-0539">Nucleus</keyword>
<keyword evidence="2" id="KW-0813">Transport</keyword>
<dbReference type="EMBL" id="MU827785">
    <property type="protein sequence ID" value="KAJ7333814.1"/>
    <property type="molecule type" value="Genomic_DNA"/>
</dbReference>
<dbReference type="GO" id="GO:0000055">
    <property type="term" value="P:ribosomal large subunit export from nucleus"/>
    <property type="evidence" value="ECO:0007669"/>
    <property type="project" value="InterPro"/>
</dbReference>
<gene>
    <name evidence="8" type="primary">NUP88_1</name>
    <name evidence="8" type="ORF">OS493_015906</name>
</gene>
<keyword evidence="6" id="KW-0906">Nuclear pore complex</keyword>
<evidence type="ECO:0000256" key="7">
    <source>
        <dbReference type="ARBA" id="ARBA00023242"/>
    </source>
</evidence>
<dbReference type="GO" id="GO:0006606">
    <property type="term" value="P:protein import into nucleus"/>
    <property type="evidence" value="ECO:0007669"/>
    <property type="project" value="TreeGrafter"/>
</dbReference>
<evidence type="ECO:0000256" key="2">
    <source>
        <dbReference type="ARBA" id="ARBA00022448"/>
    </source>
</evidence>
<keyword evidence="5" id="KW-0811">Translocation</keyword>
<dbReference type="PANTHER" id="PTHR13257">
    <property type="entry name" value="NUCLEOPORIN NUP84-RELATED"/>
    <property type="match status" value="1"/>
</dbReference>
<dbReference type="GO" id="GO:0000056">
    <property type="term" value="P:ribosomal small subunit export from nucleus"/>
    <property type="evidence" value="ECO:0007669"/>
    <property type="project" value="InterPro"/>
</dbReference>
<evidence type="ECO:0000256" key="6">
    <source>
        <dbReference type="ARBA" id="ARBA00023132"/>
    </source>
</evidence>
<proteinExistence type="predicted"/>
<dbReference type="Proteomes" id="UP001163046">
    <property type="component" value="Unassembled WGS sequence"/>
</dbReference>
<evidence type="ECO:0000256" key="1">
    <source>
        <dbReference type="ARBA" id="ARBA00004567"/>
    </source>
</evidence>
<dbReference type="AlphaFoldDB" id="A0A9W9YCV4"/>
<evidence type="ECO:0000313" key="8">
    <source>
        <dbReference type="EMBL" id="KAJ7333814.1"/>
    </source>
</evidence>
<evidence type="ECO:0000256" key="5">
    <source>
        <dbReference type="ARBA" id="ARBA00023010"/>
    </source>
</evidence>
<dbReference type="GO" id="GO:0006406">
    <property type="term" value="P:mRNA export from nucleus"/>
    <property type="evidence" value="ECO:0007669"/>
    <property type="project" value="TreeGrafter"/>
</dbReference>
<keyword evidence="4" id="KW-0653">Protein transport</keyword>
<evidence type="ECO:0000313" key="9">
    <source>
        <dbReference type="Proteomes" id="UP001163046"/>
    </source>
</evidence>
<name>A0A9W9YCV4_9CNID</name>
<evidence type="ECO:0000256" key="3">
    <source>
        <dbReference type="ARBA" id="ARBA00022816"/>
    </source>
</evidence>
<evidence type="ECO:0000256" key="4">
    <source>
        <dbReference type="ARBA" id="ARBA00022927"/>
    </source>
</evidence>
<reference evidence="8" key="1">
    <citation type="submission" date="2023-01" db="EMBL/GenBank/DDBJ databases">
        <title>Genome assembly of the deep-sea coral Lophelia pertusa.</title>
        <authorList>
            <person name="Herrera S."/>
            <person name="Cordes E."/>
        </authorList>
    </citation>
    <scope>NUCLEOTIDE SEQUENCE</scope>
    <source>
        <strain evidence="8">USNM1676648</strain>
        <tissue evidence="8">Polyp</tissue>
    </source>
</reference>
<dbReference type="Pfam" id="PF10168">
    <property type="entry name" value="Nup88"/>
    <property type="match status" value="2"/>
</dbReference>
<dbReference type="InterPro" id="IPR037700">
    <property type="entry name" value="NUP88/NUP82"/>
</dbReference>
<sequence>MYPAADDNYGLDACSLLCLHSQPPVIAMATASGKIYHCIVLDSEESYDPEEEIESWNRHGIVKSDGCHSKLSLFVHECVELQLSLLNEATGSQLDRSSTSTGEESDENENLSLLRLQRDPVSPYQYHCSHNTGVHSISLPWAKKLQGYCLQDDKGYFDQDEAGTVCHMICTSPTAASSSPVLGVCVVNNKILGSSMLCLTSKMECIVKPLSLLDRPLSPSTTETDQETSYESAGFSPIRHLNVGLFKSQIERILTRNTSTPLLRAGEASEKLSQQDCYQLLIQAQEVLRKEYIQKQNKAREEIEKGMLVAPEFPQSQCFELSAPISQEISILKDQKEQQNQHLIKLHSISVKLREQAEVLAEKLVDTSDNHITLLQRLEDLFRYVHNGIPVLSHAESKMKRELEGIDTFLKFHKESLEQIKAKNKYSKKSPRKSSQSCQLLIHRSKITLEKY</sequence>
<dbReference type="GO" id="GO:0005643">
    <property type="term" value="C:nuclear pore"/>
    <property type="evidence" value="ECO:0007669"/>
    <property type="project" value="UniProtKB-SubCell"/>
</dbReference>
<dbReference type="InterPro" id="IPR019321">
    <property type="entry name" value="Nucleoporin_Nup88"/>
</dbReference>
<dbReference type="PANTHER" id="PTHR13257:SF0">
    <property type="entry name" value="NUCLEAR PORE COMPLEX PROTEIN NUP88"/>
    <property type="match status" value="1"/>
</dbReference>
<dbReference type="GO" id="GO:0017056">
    <property type="term" value="F:structural constituent of nuclear pore"/>
    <property type="evidence" value="ECO:0007669"/>
    <property type="project" value="InterPro"/>
</dbReference>
<keyword evidence="3" id="KW-0509">mRNA transport</keyword>